<feature type="compositionally biased region" description="Polar residues" evidence="1">
    <location>
        <begin position="92"/>
        <end position="118"/>
    </location>
</feature>
<dbReference type="EMBL" id="AMZH03003908">
    <property type="protein sequence ID" value="RRT70772.1"/>
    <property type="molecule type" value="Genomic_DNA"/>
</dbReference>
<evidence type="ECO:0000313" key="2">
    <source>
        <dbReference type="EMBL" id="RRT70772.1"/>
    </source>
</evidence>
<evidence type="ECO:0008006" key="4">
    <source>
        <dbReference type="Google" id="ProtNLM"/>
    </source>
</evidence>
<dbReference type="GO" id="GO:0007165">
    <property type="term" value="P:signal transduction"/>
    <property type="evidence" value="ECO:0007669"/>
    <property type="project" value="InterPro"/>
</dbReference>
<dbReference type="Pfam" id="PF01603">
    <property type="entry name" value="B56"/>
    <property type="match status" value="1"/>
</dbReference>
<evidence type="ECO:0000256" key="1">
    <source>
        <dbReference type="SAM" id="MobiDB-lite"/>
    </source>
</evidence>
<reference evidence="2 3" key="1">
    <citation type="journal article" date="2014" name="Agronomy (Basel)">
        <title>A Draft Genome Sequence for Ensete ventricosum, the Drought-Tolerant Tree Against Hunger.</title>
        <authorList>
            <person name="Harrison J."/>
            <person name="Moore K.A."/>
            <person name="Paszkiewicz K."/>
            <person name="Jones T."/>
            <person name="Grant M."/>
            <person name="Ambacheew D."/>
            <person name="Muzemil S."/>
            <person name="Studholme D.J."/>
        </authorList>
    </citation>
    <scope>NUCLEOTIDE SEQUENCE [LARGE SCALE GENOMIC DNA]</scope>
</reference>
<dbReference type="InterPro" id="IPR002554">
    <property type="entry name" value="PP2A_B56"/>
</dbReference>
<dbReference type="GO" id="GO:0019888">
    <property type="term" value="F:protein phosphatase regulator activity"/>
    <property type="evidence" value="ECO:0007669"/>
    <property type="project" value="InterPro"/>
</dbReference>
<dbReference type="Proteomes" id="UP000287651">
    <property type="component" value="Unassembled WGS sequence"/>
</dbReference>
<feature type="region of interest" description="Disordered" evidence="1">
    <location>
        <begin position="84"/>
        <end position="118"/>
    </location>
</feature>
<dbReference type="Gene3D" id="1.25.10.10">
    <property type="entry name" value="Leucine-rich Repeat Variant"/>
    <property type="match status" value="1"/>
</dbReference>
<dbReference type="SUPFAM" id="SSF48371">
    <property type="entry name" value="ARM repeat"/>
    <property type="match status" value="1"/>
</dbReference>
<evidence type="ECO:0000313" key="3">
    <source>
        <dbReference type="Proteomes" id="UP000287651"/>
    </source>
</evidence>
<dbReference type="PANTHER" id="PTHR10257">
    <property type="entry name" value="SERINE/THREONINE PROTEIN PHOSPHATASE 2A PP2A REGULATORY SUBUNIT B"/>
    <property type="match status" value="1"/>
</dbReference>
<proteinExistence type="predicted"/>
<name>A0A427A3I7_ENSVE</name>
<dbReference type="AlphaFoldDB" id="A0A427A3I7"/>
<dbReference type="InterPro" id="IPR016024">
    <property type="entry name" value="ARM-type_fold"/>
</dbReference>
<dbReference type="InterPro" id="IPR011989">
    <property type="entry name" value="ARM-like"/>
</dbReference>
<sequence>MHVRCRPGLGKDNQKRLPLSTRLRSVNFSASLRGGLVFLPFPPIALPCGDLELESSRLARRDGSFGIMWKQFLSKLPRKSSKSDASWGSAHSHLSNNGTASANGNPIQRTSSGNVVSSRSATVKRTASAIFPSSVVTSIEPLLLFKDVPNSEKHNLFISKMKLCCVVFDFSDPNKNCAEKDMKRQALLDLVDYVDAGASKFTEPMISASCKMFAINLFRTFPPNTRSSTGGGEAEEEEPMFDPAWSHLQLVYDLLLKFIESSSLDAKIGKKYVDHSFIARLLELFDSEDPREKDCLKTILHRIYGKFMVHRPFIRKAVSNIFYRFVFETDRHNGIAELLEVFGSVISGFALPLKEEHKIFLWRALIPLHKPKALGVYLQQLTYCVTQFIEKEPMLASSVIKGLLRYWPVTNSQKEVMFMSELEEVLESTSPAELQKCVIPLFRRIGFCINSSHFQVIINVSLTCMLPGGTSLKLQFVI</sequence>
<dbReference type="GO" id="GO:0000159">
    <property type="term" value="C:protein phosphatase type 2A complex"/>
    <property type="evidence" value="ECO:0007669"/>
    <property type="project" value="InterPro"/>
</dbReference>
<accession>A0A427A3I7</accession>
<dbReference type="FunFam" id="1.25.10.10:FF:000353">
    <property type="entry name" value="Serine/threonine-protein phosphatase 2A 56 kDa regulatory subunit"/>
    <property type="match status" value="1"/>
</dbReference>
<organism evidence="2 3">
    <name type="scientific">Ensete ventricosum</name>
    <name type="common">Abyssinian banana</name>
    <name type="synonym">Musa ensete</name>
    <dbReference type="NCBI Taxonomy" id="4639"/>
    <lineage>
        <taxon>Eukaryota</taxon>
        <taxon>Viridiplantae</taxon>
        <taxon>Streptophyta</taxon>
        <taxon>Embryophyta</taxon>
        <taxon>Tracheophyta</taxon>
        <taxon>Spermatophyta</taxon>
        <taxon>Magnoliopsida</taxon>
        <taxon>Liliopsida</taxon>
        <taxon>Zingiberales</taxon>
        <taxon>Musaceae</taxon>
        <taxon>Ensete</taxon>
    </lineage>
</organism>
<dbReference type="PANTHER" id="PTHR10257:SF31">
    <property type="entry name" value="SERINE_THREONINE PROTEIN PHOSPHATASE 2A 57 KDA REGULATORY SUBUNIT B' KAPPA ISOFORM"/>
    <property type="match status" value="1"/>
</dbReference>
<comment type="caution">
    <text evidence="2">The sequence shown here is derived from an EMBL/GenBank/DDBJ whole genome shotgun (WGS) entry which is preliminary data.</text>
</comment>
<protein>
    <recommendedName>
        <fullName evidence="4">Serine/threonine protein phosphatase 2A regulatory subunit</fullName>
    </recommendedName>
</protein>
<gene>
    <name evidence="2" type="ORF">B296_00009168</name>
</gene>